<evidence type="ECO:0000313" key="13">
    <source>
        <dbReference type="Proteomes" id="UP000198384"/>
    </source>
</evidence>
<dbReference type="InterPro" id="IPR033126">
    <property type="entry name" value="Glyco_hydro_9_Asp/Glu_AS"/>
</dbReference>
<keyword evidence="3 7" id="KW-0378">Hydrolase</keyword>
<evidence type="ECO:0000256" key="7">
    <source>
        <dbReference type="PROSITE-ProRule" id="PRU10060"/>
    </source>
</evidence>
<evidence type="ECO:0000256" key="2">
    <source>
        <dbReference type="ARBA" id="ARBA00022729"/>
    </source>
</evidence>
<feature type="domain" description="Glycoside hydrolase family 9" evidence="9">
    <location>
        <begin position="278"/>
        <end position="725"/>
    </location>
</feature>
<dbReference type="Pfam" id="PF02927">
    <property type="entry name" value="CelD_N"/>
    <property type="match status" value="1"/>
</dbReference>
<dbReference type="PROSITE" id="PS00698">
    <property type="entry name" value="GH9_3"/>
    <property type="match status" value="1"/>
</dbReference>
<dbReference type="SUPFAM" id="SSF81296">
    <property type="entry name" value="E set domains"/>
    <property type="match status" value="1"/>
</dbReference>
<dbReference type="Gene3D" id="2.60.40.10">
    <property type="entry name" value="Immunoglobulins"/>
    <property type="match status" value="1"/>
</dbReference>
<evidence type="ECO:0000259" key="11">
    <source>
        <dbReference type="Pfam" id="PF18962"/>
    </source>
</evidence>
<reference evidence="12 13" key="1">
    <citation type="submission" date="2017-06" db="EMBL/GenBank/DDBJ databases">
        <authorList>
            <person name="Kim H.J."/>
            <person name="Triplett B.A."/>
        </authorList>
    </citation>
    <scope>NUCLEOTIDE SEQUENCE [LARGE SCALE GENOMIC DNA]</scope>
    <source>
        <strain evidence="12 13">DSM 29150</strain>
    </source>
</reference>
<keyword evidence="8" id="KW-0136">Cellulose degradation</keyword>
<feature type="active site" evidence="7">
    <location>
        <position position="712"/>
    </location>
</feature>
<dbReference type="PANTHER" id="PTHR22298">
    <property type="entry name" value="ENDO-1,4-BETA-GLUCANASE"/>
    <property type="match status" value="1"/>
</dbReference>
<dbReference type="InterPro" id="IPR014756">
    <property type="entry name" value="Ig_E-set"/>
</dbReference>
<dbReference type="Proteomes" id="UP000198384">
    <property type="component" value="Unassembled WGS sequence"/>
</dbReference>
<dbReference type="RefSeq" id="WP_089382913.1">
    <property type="nucleotide sequence ID" value="NZ_FZNT01000013.1"/>
</dbReference>
<proteinExistence type="inferred from homology"/>
<feature type="active site" evidence="7">
    <location>
        <position position="703"/>
    </location>
</feature>
<evidence type="ECO:0000256" key="6">
    <source>
        <dbReference type="ARBA" id="ARBA00023326"/>
    </source>
</evidence>
<name>A0A238Z3U3_9FLAO</name>
<comment type="similarity">
    <text evidence="1 7 8">Belongs to the glycosyl hydrolase 9 (cellulase E) family.</text>
</comment>
<dbReference type="GO" id="GO:0008810">
    <property type="term" value="F:cellulase activity"/>
    <property type="evidence" value="ECO:0007669"/>
    <property type="project" value="UniProtKB-EC"/>
</dbReference>
<keyword evidence="4 7" id="KW-0119">Carbohydrate metabolism</keyword>
<dbReference type="OrthoDB" id="9808897at2"/>
<dbReference type="InterPro" id="IPR026444">
    <property type="entry name" value="Secre_tail"/>
</dbReference>
<evidence type="ECO:0000256" key="3">
    <source>
        <dbReference type="ARBA" id="ARBA00022801"/>
    </source>
</evidence>
<dbReference type="Pfam" id="PF18962">
    <property type="entry name" value="Por_Secre_tail"/>
    <property type="match status" value="1"/>
</dbReference>
<comment type="catalytic activity">
    <reaction evidence="8">
        <text>Endohydrolysis of (1-&gt;4)-beta-D-glucosidic linkages in cellulose, lichenin and cereal beta-D-glucans.</text>
        <dbReference type="EC" id="3.2.1.4"/>
    </reaction>
</comment>
<keyword evidence="6 7" id="KW-0624">Polysaccharide degradation</keyword>
<sequence length="821" mass="90647">MKRKIILIVIVLHSLLGTAQIIYSDAFDKGIKKATTSPSITTSISNNNLRLVGNGTGSPWANTIYSFHNSGSNVNINASSNMKLYIKVKAENSPQMRIDLIDVNNYVTNLKPSSIYPSSTYQIFEIDYSKKLGYIKNDGPCSSSSCIIDPTNLKGIMIFLNPGTGAYNGTIDIEWLTLGESIETTVDYEVRYNQVGYFVDKSKTINVVSFNNFSPKNYTILNSSDDIVLSGTTTTPNYWSDSNEYVAKADVSTLNTPGVYKFKTDELEILYNVNSDVYESISEAALKYYYYNRASTAISSTYGGVYARNIGHEDTQVYVHSSAASPTRPVGTVISSPKGWYDAGDYNKYIVNSGIATYTLLAAYEHYETYYQSKSINIPEAGGVIPDILDEIKWNLDWMLTMQEPSDGGVYHKLTGLNFSSIVMPKNYSLKRYVVQKSTAAALNFAAVMAMASRIYSDYNTELPGYSTALLNAAKSAYAWAKANPAVYFTNPVDVKTGQYGDTNVAGEFQWAAVELFISTGDLQYKSDINISTIKNDIPTWQSPEPLALISIAFHKSLLSSQIDTNTAINKLISTADALKSQVASSVMNISLTSQNYVWGSNSRIANQVFLLIRAYEITNDASYLNAAYKAMDYLLGRNGTGYCYVTGYGSQPPVNSHHRISKADNVVLPIPGMLAGGPHSGQQDISACAVYPSNYKAASYLDDWCSYSTNEVAINWNAPLAYALNALQYYQDERTTLGLDENILSNQNIMIYPNPSSGIVKFKNIENINSIKIFDLKGSEVNNVKISENKSIDFGNIEEGVYFIVFDTSKGVFTKKIIKK</sequence>
<dbReference type="EC" id="3.2.1.4" evidence="8"/>
<dbReference type="EMBL" id="FZNT01000013">
    <property type="protein sequence ID" value="SNR77980.1"/>
    <property type="molecule type" value="Genomic_DNA"/>
</dbReference>
<keyword evidence="13" id="KW-1185">Reference proteome</keyword>
<dbReference type="Gene3D" id="1.50.10.10">
    <property type="match status" value="1"/>
</dbReference>
<feature type="domain" description="Secretion system C-terminal sorting" evidence="11">
    <location>
        <begin position="752"/>
        <end position="819"/>
    </location>
</feature>
<dbReference type="SUPFAM" id="SSF48208">
    <property type="entry name" value="Six-hairpin glycosidases"/>
    <property type="match status" value="1"/>
</dbReference>
<dbReference type="GO" id="GO:0030245">
    <property type="term" value="P:cellulose catabolic process"/>
    <property type="evidence" value="ECO:0007669"/>
    <property type="project" value="UniProtKB-KW"/>
</dbReference>
<dbReference type="InterPro" id="IPR013783">
    <property type="entry name" value="Ig-like_fold"/>
</dbReference>
<accession>A0A238Z3U3</accession>
<dbReference type="InterPro" id="IPR008928">
    <property type="entry name" value="6-hairpin_glycosidase_sf"/>
</dbReference>
<keyword evidence="2" id="KW-0732">Signal</keyword>
<keyword evidence="5 7" id="KW-0326">Glycosidase</keyword>
<evidence type="ECO:0000256" key="4">
    <source>
        <dbReference type="ARBA" id="ARBA00023277"/>
    </source>
</evidence>
<organism evidence="12 13">
    <name type="scientific">Lutibacter agarilyticus</name>
    <dbReference type="NCBI Taxonomy" id="1109740"/>
    <lineage>
        <taxon>Bacteria</taxon>
        <taxon>Pseudomonadati</taxon>
        <taxon>Bacteroidota</taxon>
        <taxon>Flavobacteriia</taxon>
        <taxon>Flavobacteriales</taxon>
        <taxon>Flavobacteriaceae</taxon>
        <taxon>Lutibacter</taxon>
    </lineage>
</organism>
<dbReference type="InterPro" id="IPR012341">
    <property type="entry name" value="6hp_glycosidase-like_sf"/>
</dbReference>
<dbReference type="AlphaFoldDB" id="A0A238Z3U3"/>
<evidence type="ECO:0000256" key="5">
    <source>
        <dbReference type="ARBA" id="ARBA00023295"/>
    </source>
</evidence>
<feature type="domain" description="Cellulase Ig-like" evidence="10">
    <location>
        <begin position="189"/>
        <end position="267"/>
    </location>
</feature>
<dbReference type="Pfam" id="PF00759">
    <property type="entry name" value="Glyco_hydro_9"/>
    <property type="match status" value="1"/>
</dbReference>
<protein>
    <recommendedName>
        <fullName evidence="8">Endoglucanase</fullName>
        <ecNumber evidence="8">3.2.1.4</ecNumber>
    </recommendedName>
</protein>
<dbReference type="InterPro" id="IPR001701">
    <property type="entry name" value="Glyco_hydro_9"/>
</dbReference>
<dbReference type="CDD" id="cd02850">
    <property type="entry name" value="E_set_Cellulase_N"/>
    <property type="match status" value="1"/>
</dbReference>
<evidence type="ECO:0000259" key="9">
    <source>
        <dbReference type="Pfam" id="PF00759"/>
    </source>
</evidence>
<evidence type="ECO:0000259" key="10">
    <source>
        <dbReference type="Pfam" id="PF02927"/>
    </source>
</evidence>
<dbReference type="InterPro" id="IPR004197">
    <property type="entry name" value="Cellulase_Ig-like"/>
</dbReference>
<gene>
    <name evidence="12" type="ORF">SAMN06265371_1139</name>
</gene>
<evidence type="ECO:0000256" key="8">
    <source>
        <dbReference type="RuleBase" id="RU361166"/>
    </source>
</evidence>
<evidence type="ECO:0000256" key="1">
    <source>
        <dbReference type="ARBA" id="ARBA00007072"/>
    </source>
</evidence>
<dbReference type="NCBIfam" id="TIGR04183">
    <property type="entry name" value="Por_Secre_tail"/>
    <property type="match status" value="1"/>
</dbReference>
<evidence type="ECO:0000313" key="12">
    <source>
        <dbReference type="EMBL" id="SNR77980.1"/>
    </source>
</evidence>